<reference evidence="6 7" key="1">
    <citation type="submission" date="2018-11" db="EMBL/GenBank/DDBJ databases">
        <title>Parancylomarina longa gen. nov., sp. nov., isolated from sediments of southern Okinawa.</title>
        <authorList>
            <person name="Fu T."/>
        </authorList>
    </citation>
    <scope>NUCLEOTIDE SEQUENCE [LARGE SCALE GENOMIC DNA]</scope>
    <source>
        <strain evidence="6 7">T3-2 S1-C</strain>
    </source>
</reference>
<feature type="modified residue" description="N6-(pyridoxal phosphate)lysine" evidence="2 3">
    <location>
        <position position="25"/>
    </location>
</feature>
<dbReference type="CDD" id="cd00635">
    <property type="entry name" value="PLPDE_III_YBL036c_like"/>
    <property type="match status" value="1"/>
</dbReference>
<evidence type="ECO:0000256" key="1">
    <source>
        <dbReference type="ARBA" id="ARBA00022898"/>
    </source>
</evidence>
<name>A0A434AZP4_9BACT</name>
<feature type="domain" description="Alanine racemase N-terminal" evidence="5">
    <location>
        <begin position="3"/>
        <end position="219"/>
    </location>
</feature>
<evidence type="ECO:0000259" key="5">
    <source>
        <dbReference type="Pfam" id="PF01168"/>
    </source>
</evidence>
<evidence type="ECO:0000256" key="3">
    <source>
        <dbReference type="PIRSR" id="PIRSR004848-1"/>
    </source>
</evidence>
<dbReference type="PANTHER" id="PTHR10146">
    <property type="entry name" value="PROLINE SYNTHETASE CO-TRANSCRIBED BACTERIAL HOMOLOG PROTEIN"/>
    <property type="match status" value="1"/>
</dbReference>
<proteinExistence type="inferred from homology"/>
<sequence>MNISQKINEIVACIPDHVKLVAVSKTKPNEDILEAYKGGYRIFGENKPQELTLKYNDLPKDIEWHMIGHLQTNKVKYIAPFVKLIHAVDSIKLLKEINKQAEKNNRVIDCLLQFHIATEQSKFGLSLSEAEELLMSDNFKELQNVRIVGVMGMASYSPDENQVRNEFRNLNDIFKFLRAKYFNTDDTFKEISMGMSGDYRLAIEEGSTIVRVGSSIFGGR</sequence>
<dbReference type="AlphaFoldDB" id="A0A434AZP4"/>
<dbReference type="GO" id="GO:0030170">
    <property type="term" value="F:pyridoxal phosphate binding"/>
    <property type="evidence" value="ECO:0007669"/>
    <property type="project" value="UniProtKB-UniRule"/>
</dbReference>
<evidence type="ECO:0000313" key="7">
    <source>
        <dbReference type="Proteomes" id="UP000282985"/>
    </source>
</evidence>
<dbReference type="OrthoDB" id="9804072at2"/>
<comment type="caution">
    <text evidence="6">The sequence shown here is derived from an EMBL/GenBank/DDBJ whole genome shotgun (WGS) entry which is preliminary data.</text>
</comment>
<dbReference type="Proteomes" id="UP000282985">
    <property type="component" value="Unassembled WGS sequence"/>
</dbReference>
<dbReference type="NCBIfam" id="TIGR00044">
    <property type="entry name" value="YggS family pyridoxal phosphate-dependent enzyme"/>
    <property type="match status" value="1"/>
</dbReference>
<comment type="cofactor">
    <cofactor evidence="3">
        <name>pyridoxal 5'-phosphate</name>
        <dbReference type="ChEBI" id="CHEBI:597326"/>
    </cofactor>
</comment>
<accession>A0A434AZP4</accession>
<evidence type="ECO:0000256" key="2">
    <source>
        <dbReference type="HAMAP-Rule" id="MF_02087"/>
    </source>
</evidence>
<dbReference type="InterPro" id="IPR001608">
    <property type="entry name" value="Ala_racemase_N"/>
</dbReference>
<comment type="similarity">
    <text evidence="2 4">Belongs to the pyridoxal phosphate-binding protein YggS/PROSC family.</text>
</comment>
<dbReference type="PANTHER" id="PTHR10146:SF14">
    <property type="entry name" value="PYRIDOXAL PHOSPHATE HOMEOSTASIS PROTEIN"/>
    <property type="match status" value="1"/>
</dbReference>
<evidence type="ECO:0000313" key="6">
    <source>
        <dbReference type="EMBL" id="RUT80073.1"/>
    </source>
</evidence>
<dbReference type="EMBL" id="RJJX01000001">
    <property type="protein sequence ID" value="RUT80073.1"/>
    <property type="molecule type" value="Genomic_DNA"/>
</dbReference>
<dbReference type="HAMAP" id="MF_02087">
    <property type="entry name" value="PLP_homeostasis"/>
    <property type="match status" value="1"/>
</dbReference>
<dbReference type="SUPFAM" id="SSF51419">
    <property type="entry name" value="PLP-binding barrel"/>
    <property type="match status" value="1"/>
</dbReference>
<gene>
    <name evidence="6" type="ORF">DLK05_01570</name>
</gene>
<organism evidence="6 7">
    <name type="scientific">Ancylomarina longa</name>
    <dbReference type="NCBI Taxonomy" id="2487017"/>
    <lineage>
        <taxon>Bacteria</taxon>
        <taxon>Pseudomonadati</taxon>
        <taxon>Bacteroidota</taxon>
        <taxon>Bacteroidia</taxon>
        <taxon>Marinilabiliales</taxon>
        <taxon>Marinifilaceae</taxon>
        <taxon>Ancylomarina</taxon>
    </lineage>
</organism>
<keyword evidence="7" id="KW-1185">Reference proteome</keyword>
<protein>
    <recommendedName>
        <fullName evidence="2">Pyridoxal phosphate homeostasis protein</fullName>
        <shortName evidence="2">PLP homeostasis protein</shortName>
    </recommendedName>
</protein>
<dbReference type="InterPro" id="IPR011078">
    <property type="entry name" value="PyrdxlP_homeostasis"/>
</dbReference>
<dbReference type="Pfam" id="PF01168">
    <property type="entry name" value="Ala_racemase_N"/>
    <property type="match status" value="1"/>
</dbReference>
<keyword evidence="1 2" id="KW-0663">Pyridoxal phosphate</keyword>
<comment type="function">
    <text evidence="2">Pyridoxal 5'-phosphate (PLP)-binding protein, which is involved in PLP homeostasis.</text>
</comment>
<dbReference type="InterPro" id="IPR029066">
    <property type="entry name" value="PLP-binding_barrel"/>
</dbReference>
<dbReference type="PIRSF" id="PIRSF004848">
    <property type="entry name" value="YBL036c_PLPDEIII"/>
    <property type="match status" value="1"/>
</dbReference>
<dbReference type="Gene3D" id="3.20.20.10">
    <property type="entry name" value="Alanine racemase"/>
    <property type="match status" value="1"/>
</dbReference>
<dbReference type="FunFam" id="3.20.20.10:FF:000018">
    <property type="entry name" value="Pyridoxal phosphate homeostasis protein"/>
    <property type="match status" value="1"/>
</dbReference>
<dbReference type="RefSeq" id="WP_127342213.1">
    <property type="nucleotide sequence ID" value="NZ_RJJX01000001.1"/>
</dbReference>
<dbReference type="PROSITE" id="PS01211">
    <property type="entry name" value="UPF0001"/>
    <property type="match status" value="1"/>
</dbReference>
<evidence type="ECO:0000256" key="4">
    <source>
        <dbReference type="RuleBase" id="RU004514"/>
    </source>
</evidence>